<evidence type="ECO:0000256" key="5">
    <source>
        <dbReference type="ARBA" id="ARBA00023049"/>
    </source>
</evidence>
<dbReference type="InterPro" id="IPR001915">
    <property type="entry name" value="Peptidase_M48"/>
</dbReference>
<keyword evidence="5 6" id="KW-0482">Metalloprotease</keyword>
<evidence type="ECO:0000256" key="2">
    <source>
        <dbReference type="ARBA" id="ARBA00022723"/>
    </source>
</evidence>
<keyword evidence="7" id="KW-0812">Transmembrane</keyword>
<evidence type="ECO:0000256" key="3">
    <source>
        <dbReference type="ARBA" id="ARBA00022801"/>
    </source>
</evidence>
<feature type="transmembrane region" description="Helical" evidence="7">
    <location>
        <begin position="6"/>
        <end position="28"/>
    </location>
</feature>
<name>A0ABU9N437_9FLAO</name>
<sequence length="271" mass="30441">MTSKTIIQGLVILIFFFGMFFGLSRIDFVSLFDIQKRTTSIESNIGDLIWNQIQDTEDEVIDDTIVKTLDKLLLPICKANAIERDSLKVHIINNDEINAFALPNSHLVVYTGLIEGCKKQEALQGVLGHEIAHIENNHVMKKLSKEIGLSVILSASTGGKGGQIIKEILNTLSSTAYDRALEKEADMESVKYLLEADINPEPMADFMFELAQSNQTLNALEWISTHPDSEERAKYILAYLKGKKFKKTQTLTAKEWDEFKKRTSAETASNL</sequence>
<evidence type="ECO:0000256" key="7">
    <source>
        <dbReference type="SAM" id="Phobius"/>
    </source>
</evidence>
<protein>
    <submittedName>
        <fullName evidence="9">M48 family metallopeptidase</fullName>
    </submittedName>
</protein>
<dbReference type="CDD" id="cd07332">
    <property type="entry name" value="M48C_Oma1_like"/>
    <property type="match status" value="1"/>
</dbReference>
<keyword evidence="3 6" id="KW-0378">Hydrolase</keyword>
<feature type="domain" description="Peptidase M48" evidence="8">
    <location>
        <begin position="79"/>
        <end position="236"/>
    </location>
</feature>
<dbReference type="RefSeq" id="WP_342695513.1">
    <property type="nucleotide sequence ID" value="NZ_JBCGDO010000006.1"/>
</dbReference>
<dbReference type="Pfam" id="PF01435">
    <property type="entry name" value="Peptidase_M48"/>
    <property type="match status" value="1"/>
</dbReference>
<dbReference type="EMBL" id="JBCGDO010000006">
    <property type="protein sequence ID" value="MEM0542293.1"/>
    <property type="molecule type" value="Genomic_DNA"/>
</dbReference>
<comment type="cofactor">
    <cofactor evidence="6">
        <name>Zn(2+)</name>
        <dbReference type="ChEBI" id="CHEBI:29105"/>
    </cofactor>
    <text evidence="6">Binds 1 zinc ion per subunit.</text>
</comment>
<reference evidence="9 10" key="1">
    <citation type="submission" date="2024-03" db="EMBL/GenBank/DDBJ databases">
        <title>Two novel species of the genus Flavobacterium exhibiting potentially degradation of complex polysaccharides.</title>
        <authorList>
            <person name="Lian X."/>
        </authorList>
    </citation>
    <scope>NUCLEOTIDE SEQUENCE [LARGE SCALE GENOMIC DNA]</scope>
    <source>
        <strain evidence="10">j3</strain>
    </source>
</reference>
<keyword evidence="1 6" id="KW-0645">Protease</keyword>
<comment type="similarity">
    <text evidence="6">Belongs to the peptidase M48 family.</text>
</comment>
<organism evidence="9 10">
    <name type="scientific">Flavobacterium aureirubrum</name>
    <dbReference type="NCBI Taxonomy" id="3133147"/>
    <lineage>
        <taxon>Bacteria</taxon>
        <taxon>Pseudomonadati</taxon>
        <taxon>Bacteroidota</taxon>
        <taxon>Flavobacteriia</taxon>
        <taxon>Flavobacteriales</taxon>
        <taxon>Flavobacteriaceae</taxon>
        <taxon>Flavobacterium</taxon>
    </lineage>
</organism>
<dbReference type="PANTHER" id="PTHR22726:SF1">
    <property type="entry name" value="METALLOENDOPEPTIDASE OMA1, MITOCHONDRIAL"/>
    <property type="match status" value="1"/>
</dbReference>
<proteinExistence type="inferred from homology"/>
<keyword evidence="10" id="KW-1185">Reference proteome</keyword>
<dbReference type="PANTHER" id="PTHR22726">
    <property type="entry name" value="METALLOENDOPEPTIDASE OMA1"/>
    <property type="match status" value="1"/>
</dbReference>
<evidence type="ECO:0000313" key="9">
    <source>
        <dbReference type="EMBL" id="MEM0542293.1"/>
    </source>
</evidence>
<keyword evidence="7" id="KW-1133">Transmembrane helix</keyword>
<accession>A0ABU9N437</accession>
<evidence type="ECO:0000256" key="4">
    <source>
        <dbReference type="ARBA" id="ARBA00022833"/>
    </source>
</evidence>
<dbReference type="InterPro" id="IPR051156">
    <property type="entry name" value="Mito/Outer_Membr_Metalloprot"/>
</dbReference>
<keyword evidence="4 6" id="KW-0862">Zinc</keyword>
<keyword evidence="2" id="KW-0479">Metal-binding</keyword>
<dbReference type="Proteomes" id="UP001460072">
    <property type="component" value="Unassembled WGS sequence"/>
</dbReference>
<evidence type="ECO:0000256" key="1">
    <source>
        <dbReference type="ARBA" id="ARBA00022670"/>
    </source>
</evidence>
<evidence type="ECO:0000259" key="8">
    <source>
        <dbReference type="Pfam" id="PF01435"/>
    </source>
</evidence>
<keyword evidence="7" id="KW-0472">Membrane</keyword>
<comment type="caution">
    <text evidence="9">The sequence shown here is derived from an EMBL/GenBank/DDBJ whole genome shotgun (WGS) entry which is preliminary data.</text>
</comment>
<evidence type="ECO:0000313" key="10">
    <source>
        <dbReference type="Proteomes" id="UP001460072"/>
    </source>
</evidence>
<dbReference type="Gene3D" id="3.30.2010.10">
    <property type="entry name" value="Metalloproteases ('zincins'), catalytic domain"/>
    <property type="match status" value="1"/>
</dbReference>
<gene>
    <name evidence="9" type="ORF">WFZ85_06670</name>
</gene>
<evidence type="ECO:0000256" key="6">
    <source>
        <dbReference type="RuleBase" id="RU003983"/>
    </source>
</evidence>